<dbReference type="Proteomes" id="UP000183613">
    <property type="component" value="Unassembled WGS sequence"/>
</dbReference>
<dbReference type="PANTHER" id="PTHR24171">
    <property type="entry name" value="ANKYRIN REPEAT DOMAIN-CONTAINING PROTEIN 39-RELATED"/>
    <property type="match status" value="1"/>
</dbReference>
<evidence type="ECO:0000256" key="2">
    <source>
        <dbReference type="ARBA" id="ARBA00023043"/>
    </source>
</evidence>
<gene>
    <name evidence="4" type="ORF">SAMN04489800_3918</name>
</gene>
<evidence type="ECO:0000313" key="5">
    <source>
        <dbReference type="Proteomes" id="UP000183613"/>
    </source>
</evidence>
<sequence length="197" mass="21113">MTHLPRLRKLGFFVPNVEPYMSDDKPANQNRQMSPEEAADFAEQVFNKARDGDAAMLAALLSKGLPANLRNQKGDTLLMLASYHGHVEAVKVLLEHNADPEIRNDNGQSPIAGAAFKGDLQMVKTLVEGGAQVEGASFDGRTALMMAAMFNRAEIVDYLISKGADPKAKDANGITALDAAKTMGATDTTAQLEKLLG</sequence>
<dbReference type="SMART" id="SM00248">
    <property type="entry name" value="ANK"/>
    <property type="match status" value="3"/>
</dbReference>
<dbReference type="EMBL" id="FNUD01000002">
    <property type="protein sequence ID" value="SEF04586.1"/>
    <property type="molecule type" value="Genomic_DNA"/>
</dbReference>
<feature type="repeat" description="ANK" evidence="3">
    <location>
        <begin position="106"/>
        <end position="138"/>
    </location>
</feature>
<name>A0A1H5NSP4_PSEDM</name>
<dbReference type="Gene3D" id="1.25.40.20">
    <property type="entry name" value="Ankyrin repeat-containing domain"/>
    <property type="match status" value="2"/>
</dbReference>
<keyword evidence="1" id="KW-0677">Repeat</keyword>
<feature type="repeat" description="ANK" evidence="3">
    <location>
        <begin position="73"/>
        <end position="105"/>
    </location>
</feature>
<dbReference type="Pfam" id="PF12796">
    <property type="entry name" value="Ank_2"/>
    <property type="match status" value="1"/>
</dbReference>
<dbReference type="InterPro" id="IPR002110">
    <property type="entry name" value="Ankyrin_rpt"/>
</dbReference>
<evidence type="ECO:0000313" key="4">
    <source>
        <dbReference type="EMBL" id="SEF04586.1"/>
    </source>
</evidence>
<comment type="caution">
    <text evidence="4">The sequence shown here is derived from an EMBL/GenBank/DDBJ whole genome shotgun (WGS) entry which is preliminary data.</text>
</comment>
<dbReference type="AlphaFoldDB" id="A0A1H5NSP4"/>
<dbReference type="PRINTS" id="PR01415">
    <property type="entry name" value="ANKYRIN"/>
</dbReference>
<evidence type="ECO:0000256" key="3">
    <source>
        <dbReference type="PROSITE-ProRule" id="PRU00023"/>
    </source>
</evidence>
<keyword evidence="5" id="KW-1185">Reference proteome</keyword>
<proteinExistence type="predicted"/>
<accession>A0A1H5NSP4</accession>
<keyword evidence="2 3" id="KW-0040">ANK repeat</keyword>
<evidence type="ECO:0000256" key="1">
    <source>
        <dbReference type="ARBA" id="ARBA00022737"/>
    </source>
</evidence>
<feature type="repeat" description="ANK" evidence="3">
    <location>
        <begin position="139"/>
        <end position="171"/>
    </location>
</feature>
<organism evidence="4 5">
    <name type="scientific">Pseudomonas deceptionensis</name>
    <dbReference type="NCBI Taxonomy" id="882211"/>
    <lineage>
        <taxon>Bacteria</taxon>
        <taxon>Pseudomonadati</taxon>
        <taxon>Pseudomonadota</taxon>
        <taxon>Gammaproteobacteria</taxon>
        <taxon>Pseudomonadales</taxon>
        <taxon>Pseudomonadaceae</taxon>
        <taxon>Pseudomonas</taxon>
    </lineage>
</organism>
<dbReference type="Pfam" id="PF00023">
    <property type="entry name" value="Ank"/>
    <property type="match status" value="1"/>
</dbReference>
<dbReference type="InterPro" id="IPR036770">
    <property type="entry name" value="Ankyrin_rpt-contain_sf"/>
</dbReference>
<reference evidence="4" key="1">
    <citation type="submission" date="2016-10" db="EMBL/GenBank/DDBJ databases">
        <authorList>
            <person name="Varghese N."/>
            <person name="Submissions S."/>
        </authorList>
    </citation>
    <scope>NUCLEOTIDE SEQUENCE [LARGE SCALE GENOMIC DNA]</scope>
    <source>
        <strain evidence="4">LMG 25555</strain>
    </source>
</reference>
<dbReference type="SUPFAM" id="SSF48403">
    <property type="entry name" value="Ankyrin repeat"/>
    <property type="match status" value="1"/>
</dbReference>
<dbReference type="PROSITE" id="PS50297">
    <property type="entry name" value="ANK_REP_REGION"/>
    <property type="match status" value="3"/>
</dbReference>
<dbReference type="PROSITE" id="PS50088">
    <property type="entry name" value="ANK_REPEAT"/>
    <property type="match status" value="3"/>
</dbReference>
<protein>
    <submittedName>
        <fullName evidence="4">Uncharacterized protein</fullName>
    </submittedName>
</protein>